<protein>
    <submittedName>
        <fullName evidence="3">Calcineurin-like phosphoesterase</fullName>
    </submittedName>
</protein>
<dbReference type="InterPro" id="IPR051918">
    <property type="entry name" value="STPP_CPPED1"/>
</dbReference>
<dbReference type="GO" id="GO:0016787">
    <property type="term" value="F:hydrolase activity"/>
    <property type="evidence" value="ECO:0007669"/>
    <property type="project" value="InterPro"/>
</dbReference>
<sequence length="490" mass="52527" precursor="true">MRVLPLSAAVAAAVAVSAAVGPPAAVAQKGKEKAGGPAHVFSGSPPNAGPFDVILGRPTDTSVTASVMAYQPAEAFISYGPAAGNHPHKTPPRPLAAVTPVEFVLADLPPNARVFYRLHSRAPGGEFAPGEERSFHTARPPGSSFHFTLQADSHLDSGTRPAVYERTLANALAGGTDFHIDLGDTFMTDKYPTHTDSLPQYVAQRYYFGRIAHSAPLFLVLGNHDGERLDREDGTHDSMPVWSAMARKRLFPNPRPDGFYTGNATARKHVGSPDNYYAWEWGDALLVALDPFSTTGRTRGKNKTAEGNSARTLGKEQYDWLATTLAGSKAKSKFVFIHHLVGGLDDSARGGAEAAVLYEWGGKGKDGRDAFKEHRPGWPAPIHQLLVTHKVSAVFHGHDHFYAHQELDGLAYVMVPQPGHAGGPDRVRSADEYGYVRGTFLSPAGHVRVTVGPAGATGEYVRTYLPAAETAERRNGQVAHRFTAGGPPPD</sequence>
<dbReference type="SUPFAM" id="SSF56300">
    <property type="entry name" value="Metallo-dependent phosphatases"/>
    <property type="match status" value="1"/>
</dbReference>
<dbReference type="PANTHER" id="PTHR43143">
    <property type="entry name" value="METALLOPHOSPHOESTERASE, CALCINEURIN SUPERFAMILY"/>
    <property type="match status" value="1"/>
</dbReference>
<gene>
    <name evidence="3" type="ORF">ETAA1_17410</name>
</gene>
<dbReference type="RefSeq" id="WP_145236327.1">
    <property type="nucleotide sequence ID" value="NZ_CP036273.1"/>
</dbReference>
<dbReference type="Proteomes" id="UP000319576">
    <property type="component" value="Chromosome"/>
</dbReference>
<accession>A0A517XQN0</accession>
<dbReference type="InterPro" id="IPR004843">
    <property type="entry name" value="Calcineurin-like_PHP"/>
</dbReference>
<dbReference type="InterPro" id="IPR029052">
    <property type="entry name" value="Metallo-depent_PP-like"/>
</dbReference>
<feature type="signal peptide" evidence="1">
    <location>
        <begin position="1"/>
        <end position="18"/>
    </location>
</feature>
<feature type="domain" description="Calcineurin-like phosphoesterase" evidence="2">
    <location>
        <begin position="150"/>
        <end position="401"/>
    </location>
</feature>
<dbReference type="EMBL" id="CP036273">
    <property type="protein sequence ID" value="QDU19803.1"/>
    <property type="molecule type" value="Genomic_DNA"/>
</dbReference>
<reference evidence="3 4" key="1">
    <citation type="submission" date="2019-02" db="EMBL/GenBank/DDBJ databases">
        <title>Deep-cultivation of Planctomycetes and their phenomic and genomic characterization uncovers novel biology.</title>
        <authorList>
            <person name="Wiegand S."/>
            <person name="Jogler M."/>
            <person name="Boedeker C."/>
            <person name="Pinto D."/>
            <person name="Vollmers J."/>
            <person name="Rivas-Marin E."/>
            <person name="Kohn T."/>
            <person name="Peeters S.H."/>
            <person name="Heuer A."/>
            <person name="Rast P."/>
            <person name="Oberbeckmann S."/>
            <person name="Bunk B."/>
            <person name="Jeske O."/>
            <person name="Meyerdierks A."/>
            <person name="Storesund J.E."/>
            <person name="Kallscheuer N."/>
            <person name="Luecker S."/>
            <person name="Lage O.M."/>
            <person name="Pohl T."/>
            <person name="Merkel B.J."/>
            <person name="Hornburger P."/>
            <person name="Mueller R.-W."/>
            <person name="Bruemmer F."/>
            <person name="Labrenz M."/>
            <person name="Spormann A.M."/>
            <person name="Op den Camp H."/>
            <person name="Overmann J."/>
            <person name="Amann R."/>
            <person name="Jetten M.S.M."/>
            <person name="Mascher T."/>
            <person name="Medema M.H."/>
            <person name="Devos D.P."/>
            <person name="Kaster A.-K."/>
            <person name="Ovreas L."/>
            <person name="Rohde M."/>
            <person name="Galperin M.Y."/>
            <person name="Jogler C."/>
        </authorList>
    </citation>
    <scope>NUCLEOTIDE SEQUENCE [LARGE SCALE GENOMIC DNA]</scope>
    <source>
        <strain evidence="3 4">ETA_A1</strain>
    </source>
</reference>
<evidence type="ECO:0000313" key="4">
    <source>
        <dbReference type="Proteomes" id="UP000319576"/>
    </source>
</evidence>
<dbReference type="KEGG" id="uli:ETAA1_17410"/>
<keyword evidence="4" id="KW-1185">Reference proteome</keyword>
<dbReference type="AlphaFoldDB" id="A0A517XQN0"/>
<dbReference type="OrthoDB" id="9809781at2"/>
<feature type="chain" id="PRO_5021917598" evidence="1">
    <location>
        <begin position="19"/>
        <end position="490"/>
    </location>
</feature>
<name>A0A517XQN0_9BACT</name>
<dbReference type="Pfam" id="PF00149">
    <property type="entry name" value="Metallophos"/>
    <property type="match status" value="1"/>
</dbReference>
<evidence type="ECO:0000259" key="2">
    <source>
        <dbReference type="Pfam" id="PF00149"/>
    </source>
</evidence>
<dbReference type="Gene3D" id="3.60.21.10">
    <property type="match status" value="1"/>
</dbReference>
<proteinExistence type="predicted"/>
<evidence type="ECO:0000256" key="1">
    <source>
        <dbReference type="SAM" id="SignalP"/>
    </source>
</evidence>
<evidence type="ECO:0000313" key="3">
    <source>
        <dbReference type="EMBL" id="QDU19803.1"/>
    </source>
</evidence>
<keyword evidence="1" id="KW-0732">Signal</keyword>
<organism evidence="3 4">
    <name type="scientific">Urbifossiella limnaea</name>
    <dbReference type="NCBI Taxonomy" id="2528023"/>
    <lineage>
        <taxon>Bacteria</taxon>
        <taxon>Pseudomonadati</taxon>
        <taxon>Planctomycetota</taxon>
        <taxon>Planctomycetia</taxon>
        <taxon>Gemmatales</taxon>
        <taxon>Gemmataceae</taxon>
        <taxon>Urbifossiella</taxon>
    </lineage>
</organism>
<dbReference type="PANTHER" id="PTHR43143:SF1">
    <property type="entry name" value="SERINE_THREONINE-PROTEIN PHOSPHATASE CPPED1"/>
    <property type="match status" value="1"/>
</dbReference>